<evidence type="ECO:0000313" key="1">
    <source>
        <dbReference type="EMBL" id="EQD32695.1"/>
    </source>
</evidence>
<dbReference type="EMBL" id="AUZZ01009725">
    <property type="protein sequence ID" value="EQD32695.1"/>
    <property type="molecule type" value="Genomic_DNA"/>
</dbReference>
<name>T0ZS97_9ZZZZ</name>
<protein>
    <submittedName>
        <fullName evidence="1">von Willebrand factor, type A</fullName>
    </submittedName>
</protein>
<accession>T0ZS97</accession>
<gene>
    <name evidence="1" type="ORF">B2A_13431</name>
</gene>
<dbReference type="Gene3D" id="3.40.50.410">
    <property type="entry name" value="von Willebrand factor, type A domain"/>
    <property type="match status" value="1"/>
</dbReference>
<dbReference type="InterPro" id="IPR036465">
    <property type="entry name" value="vWFA_dom_sf"/>
</dbReference>
<organism evidence="1">
    <name type="scientific">mine drainage metagenome</name>
    <dbReference type="NCBI Taxonomy" id="410659"/>
    <lineage>
        <taxon>unclassified sequences</taxon>
        <taxon>metagenomes</taxon>
        <taxon>ecological metagenomes</taxon>
    </lineage>
</organism>
<dbReference type="SUPFAM" id="SSF53300">
    <property type="entry name" value="vWA-like"/>
    <property type="match status" value="1"/>
</dbReference>
<proteinExistence type="predicted"/>
<dbReference type="AlphaFoldDB" id="T0ZS97"/>
<reference evidence="1" key="1">
    <citation type="submission" date="2013-08" db="EMBL/GenBank/DDBJ databases">
        <authorList>
            <person name="Mendez C."/>
            <person name="Richter M."/>
            <person name="Ferrer M."/>
            <person name="Sanchez J."/>
        </authorList>
    </citation>
    <scope>NUCLEOTIDE SEQUENCE</scope>
</reference>
<sequence>MLAGRSGTKQIVMITDGEPTAHLMEDGEVFFNYPPVRATVDATLAEVLRCTRDGVRLNVFALDAAGHLREFVEKITELNGGRAFFTTPETLGDYVLVDFIEHRRGIGRVGRSA</sequence>
<comment type="caution">
    <text evidence="1">The sequence shown here is derived from an EMBL/GenBank/DDBJ whole genome shotgun (WGS) entry which is preliminary data.</text>
</comment>
<reference evidence="1" key="2">
    <citation type="journal article" date="2014" name="ISME J.">
        <title>Microbial stratification in low pH oxic and suboxic macroscopic growths along an acid mine drainage.</title>
        <authorList>
            <person name="Mendez-Garcia C."/>
            <person name="Mesa V."/>
            <person name="Sprenger R.R."/>
            <person name="Richter M."/>
            <person name="Diez M.S."/>
            <person name="Solano J."/>
            <person name="Bargiela R."/>
            <person name="Golyshina O.V."/>
            <person name="Manteca A."/>
            <person name="Ramos J.L."/>
            <person name="Gallego J.R."/>
            <person name="Llorente I."/>
            <person name="Martins Dos Santos V.A."/>
            <person name="Jensen O.N."/>
            <person name="Pelaez A.I."/>
            <person name="Sanchez J."/>
            <person name="Ferrer M."/>
        </authorList>
    </citation>
    <scope>NUCLEOTIDE SEQUENCE</scope>
</reference>